<keyword evidence="1" id="KW-1133">Transmembrane helix</keyword>
<keyword evidence="1" id="KW-0472">Membrane</keyword>
<protein>
    <submittedName>
        <fullName evidence="2">Uncharacterized protein</fullName>
    </submittedName>
</protein>
<evidence type="ECO:0000313" key="2">
    <source>
        <dbReference type="EMBL" id="MCU7551409.1"/>
    </source>
</evidence>
<reference evidence="2" key="2">
    <citation type="submission" date="2023-04" db="EMBL/GenBank/DDBJ databases">
        <title>Paracnuella aquatica gen. nov., sp. nov., a member of the family Chitinophagaceae isolated from a hot spring.</title>
        <authorList>
            <person name="Wang C."/>
        </authorList>
    </citation>
    <scope>NUCLEOTIDE SEQUENCE</scope>
    <source>
        <strain evidence="2">LB-8</strain>
    </source>
</reference>
<evidence type="ECO:0000256" key="1">
    <source>
        <dbReference type="SAM" id="Phobius"/>
    </source>
</evidence>
<comment type="caution">
    <text evidence="2">The sequence shown here is derived from an EMBL/GenBank/DDBJ whole genome shotgun (WGS) entry which is preliminary data.</text>
</comment>
<keyword evidence="3" id="KW-1185">Reference proteome</keyword>
<feature type="transmembrane region" description="Helical" evidence="1">
    <location>
        <begin position="226"/>
        <end position="247"/>
    </location>
</feature>
<sequence length="257" mass="29975">MRKKLTWLVPLVCISAVVFVFITSAGYDEKIAQEKPIVPHQYSIRLLLDGITNEHLLEQFPYGRYLDSANIQDIQSIKNDLAVLNEKFPGDSMRNMQLISIALTDSLYAQYEKKHYFQIFDADFLTQLFQWAEKFNAYAEIEQSNTLLYGSIYNYWGSKISNHLGELSKNNSSLKYEYKFKYLKSKCDEKRFSVATKVGQVEKVAYNLLSSQWSHLLNASWNQATYMQLVVFFVFGILTIYGYLLIIKKIIKRNENQ</sequence>
<keyword evidence="1" id="KW-0812">Transmembrane</keyword>
<evidence type="ECO:0000313" key="3">
    <source>
        <dbReference type="Proteomes" id="UP001155483"/>
    </source>
</evidence>
<dbReference type="EMBL" id="JAOTIF010000020">
    <property type="protein sequence ID" value="MCU7551409.1"/>
    <property type="molecule type" value="Genomic_DNA"/>
</dbReference>
<proteinExistence type="predicted"/>
<reference evidence="2" key="1">
    <citation type="submission" date="2022-09" db="EMBL/GenBank/DDBJ databases">
        <authorList>
            <person name="Yuan C."/>
            <person name="Ke Z."/>
        </authorList>
    </citation>
    <scope>NUCLEOTIDE SEQUENCE</scope>
    <source>
        <strain evidence="2">LB-8</strain>
    </source>
</reference>
<feature type="transmembrane region" description="Helical" evidence="1">
    <location>
        <begin position="7"/>
        <end position="27"/>
    </location>
</feature>
<name>A0A9X3BGS2_9BACT</name>
<accession>A0A9X3BGS2</accession>
<dbReference type="RefSeq" id="WP_279298848.1">
    <property type="nucleotide sequence ID" value="NZ_JAOTIF010000020.1"/>
</dbReference>
<gene>
    <name evidence="2" type="ORF">OCK74_19965</name>
</gene>
<organism evidence="2 3">
    <name type="scientific">Paraflavisolibacter caeni</name>
    <dbReference type="NCBI Taxonomy" id="2982496"/>
    <lineage>
        <taxon>Bacteria</taxon>
        <taxon>Pseudomonadati</taxon>
        <taxon>Bacteroidota</taxon>
        <taxon>Chitinophagia</taxon>
        <taxon>Chitinophagales</taxon>
        <taxon>Chitinophagaceae</taxon>
        <taxon>Paraflavisolibacter</taxon>
    </lineage>
</organism>
<dbReference type="Proteomes" id="UP001155483">
    <property type="component" value="Unassembled WGS sequence"/>
</dbReference>
<dbReference type="AlphaFoldDB" id="A0A9X3BGS2"/>